<dbReference type="Gene3D" id="3.30.460.10">
    <property type="entry name" value="Beta Polymerase, domain 2"/>
    <property type="match status" value="1"/>
</dbReference>
<dbReference type="AlphaFoldDB" id="A0A7J4JZC6"/>
<dbReference type="InterPro" id="IPR002934">
    <property type="entry name" value="Polymerase_NTP_transf_dom"/>
</dbReference>
<dbReference type="CDD" id="cd00090">
    <property type="entry name" value="HTH_ARSR"/>
    <property type="match status" value="1"/>
</dbReference>
<reference evidence="3" key="3">
    <citation type="submission" date="2021-05" db="EMBL/GenBank/DDBJ databases">
        <title>Protein family content uncovers lineage relationships and bacterial pathway maintenance mechanisms in DPANN archaea.</title>
        <authorList>
            <person name="Castelle C.J."/>
            <person name="Meheust R."/>
            <person name="Jaffe A.L."/>
            <person name="Seitz K."/>
            <person name="Gong X."/>
            <person name="Baker B.J."/>
            <person name="Banfield J.F."/>
        </authorList>
    </citation>
    <scope>NUCLEOTIDE SEQUENCE</scope>
    <source>
        <strain evidence="3">RIFCSPLOWO2_01_FULL_43_13</strain>
    </source>
</reference>
<dbReference type="InterPro" id="IPR011991">
    <property type="entry name" value="ArsR-like_HTH"/>
</dbReference>
<dbReference type="Gene3D" id="1.10.10.10">
    <property type="entry name" value="Winged helix-like DNA-binding domain superfamily/Winged helix DNA-binding domain"/>
    <property type="match status" value="1"/>
</dbReference>
<dbReference type="InterPro" id="IPR043519">
    <property type="entry name" value="NT_sf"/>
</dbReference>
<dbReference type="InterPro" id="IPR036390">
    <property type="entry name" value="WH_DNA-bd_sf"/>
</dbReference>
<dbReference type="EMBL" id="DUFW01000089">
    <property type="protein sequence ID" value="HIH22009.1"/>
    <property type="molecule type" value="Genomic_DNA"/>
</dbReference>
<evidence type="ECO:0000313" key="4">
    <source>
        <dbReference type="Proteomes" id="UP000590964"/>
    </source>
</evidence>
<accession>A0A7J4JZC6</accession>
<dbReference type="SUPFAM" id="SSF81301">
    <property type="entry name" value="Nucleotidyltransferase"/>
    <property type="match status" value="1"/>
</dbReference>
<comment type="caution">
    <text evidence="2">The sequence shown here is derived from an EMBL/GenBank/DDBJ whole genome shotgun (WGS) entry which is preliminary data.</text>
</comment>
<gene>
    <name evidence="2" type="ORF">HA222_05130</name>
    <name evidence="3" type="ORF">J4478_03670</name>
</gene>
<dbReference type="Proteomes" id="UP000590964">
    <property type="component" value="Unassembled WGS sequence"/>
</dbReference>
<evidence type="ECO:0000313" key="3">
    <source>
        <dbReference type="EMBL" id="MBS3058470.1"/>
    </source>
</evidence>
<dbReference type="Proteomes" id="UP000680185">
    <property type="component" value="Unassembled WGS sequence"/>
</dbReference>
<dbReference type="CDD" id="cd05403">
    <property type="entry name" value="NT_KNTase_like"/>
    <property type="match status" value="1"/>
</dbReference>
<feature type="domain" description="Polymerase nucleotidyl transferase" evidence="1">
    <location>
        <begin position="95"/>
        <end position="170"/>
    </location>
</feature>
<proteinExistence type="predicted"/>
<organism evidence="2 4">
    <name type="scientific">Candidatus Iainarchaeum sp</name>
    <dbReference type="NCBI Taxonomy" id="3101447"/>
    <lineage>
        <taxon>Archaea</taxon>
        <taxon>Candidatus Iainarchaeota</taxon>
        <taxon>Candidatus Iainarchaeia</taxon>
        <taxon>Candidatus Iainarchaeales</taxon>
        <taxon>Candidatus Iainarchaeaceae</taxon>
        <taxon>Candidatus Iainarchaeum</taxon>
    </lineage>
</organism>
<reference evidence="2" key="1">
    <citation type="journal article" date="2020" name="bioRxiv">
        <title>A rank-normalized archaeal taxonomy based on genome phylogeny resolves widespread incomplete and uneven classifications.</title>
        <authorList>
            <person name="Rinke C."/>
            <person name="Chuvochina M."/>
            <person name="Mussig A.J."/>
            <person name="Chaumeil P.-A."/>
            <person name="Waite D.W."/>
            <person name="Whitman W.B."/>
            <person name="Parks D.H."/>
            <person name="Hugenholtz P."/>
        </authorList>
    </citation>
    <scope>NUCLEOTIDE SEQUENCE</scope>
    <source>
        <strain evidence="2">UBA10191</strain>
    </source>
</reference>
<evidence type="ECO:0000313" key="2">
    <source>
        <dbReference type="EMBL" id="HIH22009.1"/>
    </source>
</evidence>
<dbReference type="GO" id="GO:0016779">
    <property type="term" value="F:nucleotidyltransferase activity"/>
    <property type="evidence" value="ECO:0007669"/>
    <property type="project" value="InterPro"/>
</dbReference>
<dbReference type="InterPro" id="IPR036388">
    <property type="entry name" value="WH-like_DNA-bd_sf"/>
</dbReference>
<dbReference type="EMBL" id="JAGVWB010000024">
    <property type="protein sequence ID" value="MBS3058470.1"/>
    <property type="molecule type" value="Genomic_DNA"/>
</dbReference>
<sequence length="190" mass="22040">MVQKRSKINVRDLEIIGVLIERKLHVRAIAQELKTSHTGVLRRIKKLVEANILDFSQKGRNNQYFLKKTAEAQAFVMMAELYKLVKTLQKYHLLRGIVEKIKQDNRIKLAVLFGSFANGTAGKNSDIDIFIETSNKNLRKELSFLDSKLSIKIGKYDQKSQLFKEIEKKHVIIKGVEEYLEKTEFFEKIA</sequence>
<reference evidence="3" key="2">
    <citation type="submission" date="2021-03" db="EMBL/GenBank/DDBJ databases">
        <authorList>
            <person name="Jaffe A."/>
        </authorList>
    </citation>
    <scope>NUCLEOTIDE SEQUENCE</scope>
    <source>
        <strain evidence="3">RIFCSPLOWO2_01_FULL_43_13</strain>
    </source>
</reference>
<evidence type="ECO:0000259" key="1">
    <source>
        <dbReference type="Pfam" id="PF01909"/>
    </source>
</evidence>
<name>A0A7J4JZC6_9ARCH</name>
<protein>
    <submittedName>
        <fullName evidence="3">Nucleotidyltransferase domain-containing protein</fullName>
    </submittedName>
</protein>
<dbReference type="Pfam" id="PF01909">
    <property type="entry name" value="NTP_transf_2"/>
    <property type="match status" value="1"/>
</dbReference>
<dbReference type="SUPFAM" id="SSF46785">
    <property type="entry name" value="Winged helix' DNA-binding domain"/>
    <property type="match status" value="1"/>
</dbReference>